<dbReference type="EMBL" id="FXTY01000024">
    <property type="protein sequence ID" value="SMP37053.1"/>
    <property type="molecule type" value="Genomic_DNA"/>
</dbReference>
<dbReference type="RefSeq" id="WP_283428113.1">
    <property type="nucleotide sequence ID" value="NZ_FXTY01000024.1"/>
</dbReference>
<organism evidence="1 2">
    <name type="scientific">Shimia sagamensis</name>
    <dbReference type="NCBI Taxonomy" id="1566352"/>
    <lineage>
        <taxon>Bacteria</taxon>
        <taxon>Pseudomonadati</taxon>
        <taxon>Pseudomonadota</taxon>
        <taxon>Alphaproteobacteria</taxon>
        <taxon>Rhodobacterales</taxon>
        <taxon>Roseobacteraceae</taxon>
    </lineage>
</organism>
<gene>
    <name evidence="1" type="ORF">SAMN06265373_1245</name>
</gene>
<proteinExistence type="predicted"/>
<evidence type="ECO:0000313" key="1">
    <source>
        <dbReference type="EMBL" id="SMP37053.1"/>
    </source>
</evidence>
<evidence type="ECO:0000313" key="2">
    <source>
        <dbReference type="Proteomes" id="UP001157961"/>
    </source>
</evidence>
<dbReference type="Proteomes" id="UP001157961">
    <property type="component" value="Unassembled WGS sequence"/>
</dbReference>
<reference evidence="1 2" key="1">
    <citation type="submission" date="2017-05" db="EMBL/GenBank/DDBJ databases">
        <authorList>
            <person name="Varghese N."/>
            <person name="Submissions S."/>
        </authorList>
    </citation>
    <scope>NUCLEOTIDE SEQUENCE [LARGE SCALE GENOMIC DNA]</scope>
    <source>
        <strain evidence="1 2">DSM 29734</strain>
    </source>
</reference>
<name>A0ABY1PM07_9RHOB</name>
<protein>
    <submittedName>
        <fullName evidence="1">Uncharacterized protein</fullName>
    </submittedName>
</protein>
<accession>A0ABY1PM07</accession>
<sequence length="133" mass="14521">MDLIKLSPRKAADGGAVLHLKDPATGEELFDGDKPVTITVKGADSEAVQEARRDVERRRVSGEEISEAEAGAEFLAAVTMDWQGIGLGSTKSLKCNKENAKRLFLHPDAEWICGQVGPFSRDRRNFVKNRPSG</sequence>
<keyword evidence="2" id="KW-1185">Reference proteome</keyword>
<comment type="caution">
    <text evidence="1">The sequence shown here is derived from an EMBL/GenBank/DDBJ whole genome shotgun (WGS) entry which is preliminary data.</text>
</comment>